<comment type="caution">
    <text evidence="1">The sequence shown here is derived from an EMBL/GenBank/DDBJ whole genome shotgun (WGS) entry which is preliminary data.</text>
</comment>
<dbReference type="Proteomes" id="UP000887013">
    <property type="component" value="Unassembled WGS sequence"/>
</dbReference>
<name>A0A8X6N985_NEPPI</name>
<reference evidence="1" key="1">
    <citation type="submission" date="2020-08" db="EMBL/GenBank/DDBJ databases">
        <title>Multicomponent nature underlies the extraordinary mechanical properties of spider dragline silk.</title>
        <authorList>
            <person name="Kono N."/>
            <person name="Nakamura H."/>
            <person name="Mori M."/>
            <person name="Yoshida Y."/>
            <person name="Ohtoshi R."/>
            <person name="Malay A.D."/>
            <person name="Moran D.A.P."/>
            <person name="Tomita M."/>
            <person name="Numata K."/>
            <person name="Arakawa K."/>
        </authorList>
    </citation>
    <scope>NUCLEOTIDE SEQUENCE</scope>
</reference>
<protein>
    <submittedName>
        <fullName evidence="1">Uncharacterized protein</fullName>
    </submittedName>
</protein>
<dbReference type="EMBL" id="BMAW01007071">
    <property type="protein sequence ID" value="GFT02151.1"/>
    <property type="molecule type" value="Genomic_DNA"/>
</dbReference>
<organism evidence="1 2">
    <name type="scientific">Nephila pilipes</name>
    <name type="common">Giant wood spider</name>
    <name type="synonym">Nephila maculata</name>
    <dbReference type="NCBI Taxonomy" id="299642"/>
    <lineage>
        <taxon>Eukaryota</taxon>
        <taxon>Metazoa</taxon>
        <taxon>Ecdysozoa</taxon>
        <taxon>Arthropoda</taxon>
        <taxon>Chelicerata</taxon>
        <taxon>Arachnida</taxon>
        <taxon>Araneae</taxon>
        <taxon>Araneomorphae</taxon>
        <taxon>Entelegynae</taxon>
        <taxon>Araneoidea</taxon>
        <taxon>Nephilidae</taxon>
        <taxon>Nephila</taxon>
    </lineage>
</organism>
<proteinExistence type="predicted"/>
<accession>A0A8X6N985</accession>
<evidence type="ECO:0000313" key="1">
    <source>
        <dbReference type="EMBL" id="GFT02151.1"/>
    </source>
</evidence>
<dbReference type="AlphaFoldDB" id="A0A8X6N985"/>
<keyword evidence="2" id="KW-1185">Reference proteome</keyword>
<gene>
    <name evidence="1" type="ORF">NPIL_624411</name>
</gene>
<evidence type="ECO:0000313" key="2">
    <source>
        <dbReference type="Proteomes" id="UP000887013"/>
    </source>
</evidence>
<sequence>MIRFEIFLFLPFPLDHLFSPVRYHQEMATRLKFCDGRVAKQRKRTEEVDFFLAAALRSTVRMQPSVQLNPLATAVDTWILSSTRKREF</sequence>